<dbReference type="GO" id="GO:0031460">
    <property type="term" value="P:glycine betaine transport"/>
    <property type="evidence" value="ECO:0007669"/>
    <property type="project" value="TreeGrafter"/>
</dbReference>
<dbReference type="SUPFAM" id="SSF103481">
    <property type="entry name" value="Multidrug resistance efflux transporter EmrE"/>
    <property type="match status" value="1"/>
</dbReference>
<dbReference type="Proteomes" id="UP000625033">
    <property type="component" value="Unassembled WGS sequence"/>
</dbReference>
<keyword evidence="6 8" id="KW-0472">Membrane</keyword>
<dbReference type="InterPro" id="IPR037185">
    <property type="entry name" value="EmrE-like"/>
</dbReference>
<feature type="transmembrane region" description="Helical" evidence="8">
    <location>
        <begin position="56"/>
        <end position="76"/>
    </location>
</feature>
<dbReference type="EMBL" id="JADOTZ010000001">
    <property type="protein sequence ID" value="MBG6084458.1"/>
    <property type="molecule type" value="Genomic_DNA"/>
</dbReference>
<keyword evidence="10" id="KW-1185">Reference proteome</keyword>
<dbReference type="PANTHER" id="PTHR30561:SF1">
    <property type="entry name" value="MULTIDRUG TRANSPORTER EMRE"/>
    <property type="match status" value="1"/>
</dbReference>
<gene>
    <name evidence="9" type="ORF">IW252_001225</name>
</gene>
<name>A0A931DCR0_9MICC</name>
<accession>A0A931DCR0</accession>
<organism evidence="9 10">
    <name type="scientific">Zhihengliuella flava</name>
    <dbReference type="NCBI Taxonomy" id="1285193"/>
    <lineage>
        <taxon>Bacteria</taxon>
        <taxon>Bacillati</taxon>
        <taxon>Actinomycetota</taxon>
        <taxon>Actinomycetes</taxon>
        <taxon>Micrococcales</taxon>
        <taxon>Micrococcaceae</taxon>
        <taxon>Zhihengliuella</taxon>
    </lineage>
</organism>
<dbReference type="AlphaFoldDB" id="A0A931DCR0"/>
<evidence type="ECO:0000256" key="5">
    <source>
        <dbReference type="ARBA" id="ARBA00022989"/>
    </source>
</evidence>
<dbReference type="InterPro" id="IPR000390">
    <property type="entry name" value="Small_drug/metabolite_transptr"/>
</dbReference>
<reference evidence="9" key="1">
    <citation type="submission" date="2020-11" db="EMBL/GenBank/DDBJ databases">
        <title>Sequencing the genomes of 1000 actinobacteria strains.</title>
        <authorList>
            <person name="Klenk H.-P."/>
        </authorList>
    </citation>
    <scope>NUCLEOTIDE SEQUENCE</scope>
    <source>
        <strain evidence="9">DSM 26152</strain>
    </source>
</reference>
<evidence type="ECO:0000313" key="10">
    <source>
        <dbReference type="Proteomes" id="UP000625033"/>
    </source>
</evidence>
<dbReference type="GO" id="GO:0005886">
    <property type="term" value="C:plasma membrane"/>
    <property type="evidence" value="ECO:0007669"/>
    <property type="project" value="UniProtKB-SubCell"/>
</dbReference>
<evidence type="ECO:0000256" key="4">
    <source>
        <dbReference type="ARBA" id="ARBA00022692"/>
    </source>
</evidence>
<evidence type="ECO:0000256" key="6">
    <source>
        <dbReference type="ARBA" id="ARBA00023136"/>
    </source>
</evidence>
<keyword evidence="2" id="KW-0813">Transport</keyword>
<evidence type="ECO:0000256" key="1">
    <source>
        <dbReference type="ARBA" id="ARBA00004651"/>
    </source>
</evidence>
<dbReference type="PANTHER" id="PTHR30561">
    <property type="entry name" value="SMR FAMILY PROTON-DEPENDENT DRUG EFFLUX TRANSPORTER SUGE"/>
    <property type="match status" value="1"/>
</dbReference>
<keyword evidence="5 8" id="KW-1133">Transmembrane helix</keyword>
<evidence type="ECO:0000256" key="2">
    <source>
        <dbReference type="ARBA" id="ARBA00022448"/>
    </source>
</evidence>
<dbReference type="RefSeq" id="WP_331271462.1">
    <property type="nucleotide sequence ID" value="NZ_JADOTZ010000001.1"/>
</dbReference>
<feature type="transmembrane region" description="Helical" evidence="8">
    <location>
        <begin position="30"/>
        <end position="49"/>
    </location>
</feature>
<dbReference type="GO" id="GO:0015199">
    <property type="term" value="F:amino-acid betaine transmembrane transporter activity"/>
    <property type="evidence" value="ECO:0007669"/>
    <property type="project" value="TreeGrafter"/>
</dbReference>
<comment type="caution">
    <text evidence="9">The sequence shown here is derived from an EMBL/GenBank/DDBJ whole genome shotgun (WGS) entry which is preliminary data.</text>
</comment>
<evidence type="ECO:0000256" key="7">
    <source>
        <dbReference type="RuleBase" id="RU003942"/>
    </source>
</evidence>
<dbReference type="InterPro" id="IPR045324">
    <property type="entry name" value="Small_multidrug_res"/>
</dbReference>
<evidence type="ECO:0000256" key="3">
    <source>
        <dbReference type="ARBA" id="ARBA00022475"/>
    </source>
</evidence>
<feature type="transmembrane region" description="Helical" evidence="8">
    <location>
        <begin position="82"/>
        <end position="100"/>
    </location>
</feature>
<evidence type="ECO:0000313" key="9">
    <source>
        <dbReference type="EMBL" id="MBG6084458.1"/>
    </source>
</evidence>
<dbReference type="Gene3D" id="1.10.3730.20">
    <property type="match status" value="1"/>
</dbReference>
<evidence type="ECO:0000256" key="8">
    <source>
        <dbReference type="SAM" id="Phobius"/>
    </source>
</evidence>
<dbReference type="GO" id="GO:0015220">
    <property type="term" value="F:choline transmembrane transporter activity"/>
    <property type="evidence" value="ECO:0007669"/>
    <property type="project" value="TreeGrafter"/>
</dbReference>
<keyword evidence="3" id="KW-1003">Cell membrane</keyword>
<comment type="subcellular location">
    <subcellularLocation>
        <location evidence="1 7">Cell membrane</location>
        <topology evidence="1 7">Multi-pass membrane protein</topology>
    </subcellularLocation>
</comment>
<proteinExistence type="inferred from homology"/>
<dbReference type="Pfam" id="PF00893">
    <property type="entry name" value="Multi_Drug_Res"/>
    <property type="match status" value="1"/>
</dbReference>
<dbReference type="GO" id="GO:0015297">
    <property type="term" value="F:antiporter activity"/>
    <property type="evidence" value="ECO:0007669"/>
    <property type="project" value="TreeGrafter"/>
</dbReference>
<protein>
    <submittedName>
        <fullName evidence="9">Small multidrug resistance pump</fullName>
    </submittedName>
</protein>
<keyword evidence="4 7" id="KW-0812">Transmembrane</keyword>
<sequence>MLKWVLLATAVAAEVTATLCLKAALDQPLFYAVVAAGYAAAFGLLGRVLRAGMPLGVAYGIWSAAGVVLTAVASWLIYGEPITPLMACGFALVIGGVLLVEIGHQRSLPNAGVLPYDDQGASTR</sequence>
<comment type="similarity">
    <text evidence="7">Belongs to the drug/metabolite transporter (DMT) superfamily. Small multidrug resistance (SMR) (TC 2.A.7.1) family.</text>
</comment>